<feature type="transmembrane region" description="Helical" evidence="1">
    <location>
        <begin position="48"/>
        <end position="66"/>
    </location>
</feature>
<accession>A0ABV2PQY3</accession>
<evidence type="ECO:0000256" key="1">
    <source>
        <dbReference type="SAM" id="Phobius"/>
    </source>
</evidence>
<keyword evidence="1" id="KW-0472">Membrane</keyword>
<comment type="caution">
    <text evidence="2">The sequence shown here is derived from an EMBL/GenBank/DDBJ whole genome shotgun (WGS) entry which is preliminary data.</text>
</comment>
<feature type="transmembrane region" description="Helical" evidence="1">
    <location>
        <begin position="75"/>
        <end position="98"/>
    </location>
</feature>
<dbReference type="EMBL" id="JBEPSB010000030">
    <property type="protein sequence ID" value="MET4563043.1"/>
    <property type="molecule type" value="Genomic_DNA"/>
</dbReference>
<dbReference type="RefSeq" id="WP_354472964.1">
    <property type="nucleotide sequence ID" value="NZ_JBEPSB010000030.1"/>
</dbReference>
<evidence type="ECO:0000313" key="2">
    <source>
        <dbReference type="EMBL" id="MET4563043.1"/>
    </source>
</evidence>
<sequence>MIRNWYYFKIAIVLLFVAILLAIPYPDAVNNISDVVLLNVPIVTLEAFQLKSILAIIFLIGCFYCIRRSLKKHFLLMYITAILSFVFIPSFFVCVYQYTWATGIQAISFDAYRSECTYDKLDEDTLQGVCQLTLRNLSKEDVTFQVEFNDAIYKEEMIFMNNNAPYEVTLHGQQKKVVKIRSVLDMTQMENHIYDGKIANLSIKISAGHQQRRI</sequence>
<reference evidence="2 3" key="1">
    <citation type="submission" date="2024-06" db="EMBL/GenBank/DDBJ databases">
        <title>Sorghum-associated microbial communities from plants grown in Nebraska, USA.</title>
        <authorList>
            <person name="Schachtman D."/>
        </authorList>
    </citation>
    <scope>NUCLEOTIDE SEQUENCE [LARGE SCALE GENOMIC DNA]</scope>
    <source>
        <strain evidence="2 3">736</strain>
    </source>
</reference>
<dbReference type="Proteomes" id="UP001549363">
    <property type="component" value="Unassembled WGS sequence"/>
</dbReference>
<gene>
    <name evidence="2" type="ORF">ABIA69_004236</name>
</gene>
<name>A0ABV2PQY3_9BACI</name>
<evidence type="ECO:0000313" key="3">
    <source>
        <dbReference type="Proteomes" id="UP001549363"/>
    </source>
</evidence>
<proteinExistence type="predicted"/>
<protein>
    <submittedName>
        <fullName evidence="2">Uncharacterized protein</fullName>
    </submittedName>
</protein>
<keyword evidence="1" id="KW-0812">Transmembrane</keyword>
<keyword evidence="1" id="KW-1133">Transmembrane helix</keyword>
<keyword evidence="3" id="KW-1185">Reference proteome</keyword>
<organism evidence="2 3">
    <name type="scientific">Lysinibacillus parviboronicapiens</name>
    <dbReference type="NCBI Taxonomy" id="436516"/>
    <lineage>
        <taxon>Bacteria</taxon>
        <taxon>Bacillati</taxon>
        <taxon>Bacillota</taxon>
        <taxon>Bacilli</taxon>
        <taxon>Bacillales</taxon>
        <taxon>Bacillaceae</taxon>
        <taxon>Lysinibacillus</taxon>
    </lineage>
</organism>